<feature type="signal peptide" evidence="1">
    <location>
        <begin position="1"/>
        <end position="18"/>
    </location>
</feature>
<accession>A0AAV0MEB5</accession>
<feature type="non-terminal residue" evidence="2">
    <location>
        <position position="1"/>
    </location>
</feature>
<proteinExistence type="predicted"/>
<comment type="caution">
    <text evidence="2">The sequence shown here is derived from an EMBL/GenBank/DDBJ whole genome shotgun (WGS) entry which is preliminary data.</text>
</comment>
<gene>
    <name evidence="2" type="ORF">LITE_LOCUS28399</name>
</gene>
<protein>
    <submittedName>
        <fullName evidence="2">Uncharacterized protein</fullName>
    </submittedName>
</protein>
<name>A0AAV0MEB5_9ROSI</name>
<keyword evidence="1" id="KW-0732">Signal</keyword>
<evidence type="ECO:0000256" key="1">
    <source>
        <dbReference type="SAM" id="SignalP"/>
    </source>
</evidence>
<reference evidence="2" key="1">
    <citation type="submission" date="2022-08" db="EMBL/GenBank/DDBJ databases">
        <authorList>
            <person name="Gutierrez-Valencia J."/>
        </authorList>
    </citation>
    <scope>NUCLEOTIDE SEQUENCE</scope>
</reference>
<dbReference type="AlphaFoldDB" id="A0AAV0MEB5"/>
<dbReference type="EMBL" id="CAMGYJ010000007">
    <property type="protein sequence ID" value="CAI0445073.1"/>
    <property type="molecule type" value="Genomic_DNA"/>
</dbReference>
<feature type="chain" id="PRO_5043706950" evidence="1">
    <location>
        <begin position="19"/>
        <end position="45"/>
    </location>
</feature>
<sequence>VFFPFLLSSLCLSHLASTLIIPCPPALHSPLPQWPPRSELTTMKL</sequence>
<evidence type="ECO:0000313" key="3">
    <source>
        <dbReference type="Proteomes" id="UP001154282"/>
    </source>
</evidence>
<dbReference type="Proteomes" id="UP001154282">
    <property type="component" value="Unassembled WGS sequence"/>
</dbReference>
<organism evidence="2 3">
    <name type="scientific">Linum tenue</name>
    <dbReference type="NCBI Taxonomy" id="586396"/>
    <lineage>
        <taxon>Eukaryota</taxon>
        <taxon>Viridiplantae</taxon>
        <taxon>Streptophyta</taxon>
        <taxon>Embryophyta</taxon>
        <taxon>Tracheophyta</taxon>
        <taxon>Spermatophyta</taxon>
        <taxon>Magnoliopsida</taxon>
        <taxon>eudicotyledons</taxon>
        <taxon>Gunneridae</taxon>
        <taxon>Pentapetalae</taxon>
        <taxon>rosids</taxon>
        <taxon>fabids</taxon>
        <taxon>Malpighiales</taxon>
        <taxon>Linaceae</taxon>
        <taxon>Linum</taxon>
    </lineage>
</organism>
<keyword evidence="3" id="KW-1185">Reference proteome</keyword>
<evidence type="ECO:0000313" key="2">
    <source>
        <dbReference type="EMBL" id="CAI0445073.1"/>
    </source>
</evidence>